<dbReference type="PROSITE" id="PS51257">
    <property type="entry name" value="PROKAR_LIPOPROTEIN"/>
    <property type="match status" value="1"/>
</dbReference>
<evidence type="ECO:0000256" key="1">
    <source>
        <dbReference type="ARBA" id="ARBA00004370"/>
    </source>
</evidence>
<dbReference type="Proteomes" id="UP001221208">
    <property type="component" value="Unassembled WGS sequence"/>
</dbReference>
<evidence type="ECO:0000256" key="3">
    <source>
        <dbReference type="SAM" id="SignalP"/>
    </source>
</evidence>
<keyword evidence="2" id="KW-0472">Membrane</keyword>
<dbReference type="InterPro" id="IPR008816">
    <property type="entry name" value="Gly_zipper_2TM_dom"/>
</dbReference>
<protein>
    <submittedName>
        <fullName evidence="5">Glycine zipper 2TM domain-containing protein</fullName>
    </submittedName>
</protein>
<dbReference type="RefSeq" id="WP_273671227.1">
    <property type="nucleotide sequence ID" value="NZ_JAQQXR010000004.1"/>
</dbReference>
<comment type="subcellular location">
    <subcellularLocation>
        <location evidence="1">Membrane</location>
    </subcellularLocation>
</comment>
<organism evidence="5 6">
    <name type="scientific">Janthinobacterium fluminis</name>
    <dbReference type="NCBI Taxonomy" id="2987524"/>
    <lineage>
        <taxon>Bacteria</taxon>
        <taxon>Pseudomonadati</taxon>
        <taxon>Pseudomonadota</taxon>
        <taxon>Betaproteobacteria</taxon>
        <taxon>Burkholderiales</taxon>
        <taxon>Oxalobacteraceae</taxon>
        <taxon>Janthinobacterium</taxon>
    </lineage>
</organism>
<evidence type="ECO:0000313" key="6">
    <source>
        <dbReference type="Proteomes" id="UP001221208"/>
    </source>
</evidence>
<sequence>MKPSRSRVVSVSLLVALIALAALTGCASNYQQPYANQSNQYYEPPVQQNQARYGAIDSIQVVRPNSGNSGAGAVVGGVAGAVLGNQVGGGSGRKVATILGAIGGAMVGHNVEQNQNAQVPNSYQIHVRLDNGDGVTVVQDSLDGLRMGNRVQVVNGRAYRY</sequence>
<evidence type="ECO:0000313" key="5">
    <source>
        <dbReference type="EMBL" id="MDC8758547.1"/>
    </source>
</evidence>
<reference evidence="5 6" key="1">
    <citation type="submission" date="2022-10" db="EMBL/GenBank/DDBJ databases">
        <title>Janthinobacterium sp. hw3 Genome sequencing.</title>
        <authorList>
            <person name="Park S."/>
        </authorList>
    </citation>
    <scope>NUCLEOTIDE SEQUENCE [LARGE SCALE GENOMIC DNA]</scope>
    <source>
        <strain evidence="6">hw3</strain>
    </source>
</reference>
<gene>
    <name evidence="5" type="ORF">OIK44_13275</name>
</gene>
<feature type="domain" description="Glycine zipper 2TM" evidence="4">
    <location>
        <begin position="71"/>
        <end position="112"/>
    </location>
</feature>
<keyword evidence="6" id="KW-1185">Reference proteome</keyword>
<proteinExistence type="predicted"/>
<name>A0ABT5K473_9BURK</name>
<dbReference type="Pfam" id="PF05433">
    <property type="entry name" value="Rick_17kDa_Anti"/>
    <property type="match status" value="1"/>
</dbReference>
<dbReference type="EMBL" id="JAQQXR010000004">
    <property type="protein sequence ID" value="MDC8758547.1"/>
    <property type="molecule type" value="Genomic_DNA"/>
</dbReference>
<dbReference type="PANTHER" id="PTHR35603">
    <property type="match status" value="1"/>
</dbReference>
<evidence type="ECO:0000259" key="4">
    <source>
        <dbReference type="Pfam" id="PF05433"/>
    </source>
</evidence>
<dbReference type="PANTHER" id="PTHR35603:SF2">
    <property type="entry name" value="OUTER MEMBRANE LIPOPROTEIN"/>
    <property type="match status" value="1"/>
</dbReference>
<keyword evidence="3" id="KW-0732">Signal</keyword>
<evidence type="ECO:0000256" key="2">
    <source>
        <dbReference type="ARBA" id="ARBA00023136"/>
    </source>
</evidence>
<comment type="caution">
    <text evidence="5">The sequence shown here is derived from an EMBL/GenBank/DDBJ whole genome shotgun (WGS) entry which is preliminary data.</text>
</comment>
<accession>A0ABT5K473</accession>
<dbReference type="InterPro" id="IPR051407">
    <property type="entry name" value="Bact_OM_lipoprot/Surf_antigen"/>
</dbReference>
<feature type="signal peptide" evidence="3">
    <location>
        <begin position="1"/>
        <end position="21"/>
    </location>
</feature>
<feature type="chain" id="PRO_5045447677" evidence="3">
    <location>
        <begin position="22"/>
        <end position="161"/>
    </location>
</feature>